<dbReference type="PANTHER" id="PTHR47036">
    <property type="entry name" value="COBALT-FACTOR III C(17)-METHYLTRANSFERASE-RELATED"/>
    <property type="match status" value="1"/>
</dbReference>
<dbReference type="Pfam" id="PF00590">
    <property type="entry name" value="TP_methylase"/>
    <property type="match status" value="1"/>
</dbReference>
<evidence type="ECO:0000256" key="3">
    <source>
        <dbReference type="ARBA" id="ARBA00022603"/>
    </source>
</evidence>
<comment type="caution">
    <text evidence="7">The sequence shown here is derived from an EMBL/GenBank/DDBJ whole genome shotgun (WGS) entry which is preliminary data.</text>
</comment>
<keyword evidence="4 7" id="KW-0808">Transferase</keyword>
<dbReference type="GO" id="GO:0009236">
    <property type="term" value="P:cobalamin biosynthetic process"/>
    <property type="evidence" value="ECO:0007669"/>
    <property type="project" value="UniProtKB-UniPathway"/>
</dbReference>
<keyword evidence="3 7" id="KW-0489">Methyltransferase</keyword>
<evidence type="ECO:0000256" key="5">
    <source>
        <dbReference type="ARBA" id="ARBA00022691"/>
    </source>
</evidence>
<dbReference type="InterPro" id="IPR051810">
    <property type="entry name" value="Precorrin_MeTrfase"/>
</dbReference>
<evidence type="ECO:0000256" key="4">
    <source>
        <dbReference type="ARBA" id="ARBA00022679"/>
    </source>
</evidence>
<gene>
    <name evidence="7" type="primary">cbiH</name>
    <name evidence="7" type="ORF">CLLU_19330</name>
</gene>
<feature type="domain" description="Tetrapyrrole methylase" evidence="6">
    <location>
        <begin position="3"/>
        <end position="203"/>
    </location>
</feature>
<dbReference type="GO" id="GO:0008168">
    <property type="term" value="F:methyltransferase activity"/>
    <property type="evidence" value="ECO:0007669"/>
    <property type="project" value="UniProtKB-KW"/>
</dbReference>
<dbReference type="Proteomes" id="UP000237798">
    <property type="component" value="Unassembled WGS sequence"/>
</dbReference>
<dbReference type="CDD" id="cd11646">
    <property type="entry name" value="Precorrin_3B_C17_MT"/>
    <property type="match status" value="1"/>
</dbReference>
<sequence>MGKLYVVGIGPGSVENMTVRAVETIKKSDIVIGYTKYLDIISSLIENKKVFSTGMRGEVERCRQALELSRDNVVSIVSTGDSGIYGMAGLILEMRKDEDVEIIPGITASSAAGSVVGAPLMHDNCNISLSDLMTPYELIKKRVELAASGDFVISFYNPKSHGRPHYLKECMDIIRKYRADSTPVAVVKNALREGQKYEIFTMDSFEDDKVDMMSIVIVGNSNSYLKEGEFITPRGYKFTSSNN</sequence>
<dbReference type="InterPro" id="IPR014777">
    <property type="entry name" value="4pyrrole_Mease_sub1"/>
</dbReference>
<dbReference type="NCBIfam" id="TIGR01466">
    <property type="entry name" value="cobJ_cbiH"/>
    <property type="match status" value="1"/>
</dbReference>
<dbReference type="InterPro" id="IPR000878">
    <property type="entry name" value="4pyrrol_Mease"/>
</dbReference>
<reference evidence="7 8" key="1">
    <citation type="submission" date="2018-03" db="EMBL/GenBank/DDBJ databases">
        <title>Genome sequence of Clostridium luticellarii DSM 29923.</title>
        <authorList>
            <person name="Poehlein A."/>
            <person name="Daniel R."/>
        </authorList>
    </citation>
    <scope>NUCLEOTIDE SEQUENCE [LARGE SCALE GENOMIC DNA]</scope>
    <source>
        <strain evidence="7 8">DSM 29923</strain>
    </source>
</reference>
<dbReference type="InterPro" id="IPR035996">
    <property type="entry name" value="4pyrrol_Methylase_sf"/>
</dbReference>
<organism evidence="7 8">
    <name type="scientific">Clostridium luticellarii</name>
    <dbReference type="NCBI Taxonomy" id="1691940"/>
    <lineage>
        <taxon>Bacteria</taxon>
        <taxon>Bacillati</taxon>
        <taxon>Bacillota</taxon>
        <taxon>Clostridia</taxon>
        <taxon>Eubacteriales</taxon>
        <taxon>Clostridiaceae</taxon>
        <taxon>Clostridium</taxon>
    </lineage>
</organism>
<dbReference type="Gene3D" id="3.40.1010.10">
    <property type="entry name" value="Cobalt-precorrin-4 Transmethylase, Domain 1"/>
    <property type="match status" value="1"/>
</dbReference>
<comment type="pathway">
    <text evidence="1">Cofactor biosynthesis; adenosylcobalamin biosynthesis.</text>
</comment>
<dbReference type="RefSeq" id="WP_106009526.1">
    <property type="nucleotide sequence ID" value="NZ_JALCPJ010000018.1"/>
</dbReference>
<dbReference type="GO" id="GO:0032259">
    <property type="term" value="P:methylation"/>
    <property type="evidence" value="ECO:0007669"/>
    <property type="project" value="UniProtKB-KW"/>
</dbReference>
<dbReference type="EC" id="2.1.1.-" evidence="7"/>
<dbReference type="EMBL" id="PVXP01000024">
    <property type="protein sequence ID" value="PRR85105.1"/>
    <property type="molecule type" value="Genomic_DNA"/>
</dbReference>
<protein>
    <submittedName>
        <fullName evidence="7">Cobalt-precorrin-3B C(17)-methyltransferase</fullName>
        <ecNumber evidence="7">2.1.1.-</ecNumber>
    </submittedName>
</protein>
<evidence type="ECO:0000259" key="6">
    <source>
        <dbReference type="Pfam" id="PF00590"/>
    </source>
</evidence>
<evidence type="ECO:0000313" key="8">
    <source>
        <dbReference type="Proteomes" id="UP000237798"/>
    </source>
</evidence>
<dbReference type="UniPathway" id="UPA00148"/>
<dbReference type="AlphaFoldDB" id="A0A2T0BMK3"/>
<name>A0A2T0BMK3_9CLOT</name>
<dbReference type="PANTHER" id="PTHR47036:SF1">
    <property type="entry name" value="COBALT-FACTOR III C(17)-METHYLTRANSFERASE-RELATED"/>
    <property type="match status" value="1"/>
</dbReference>
<dbReference type="OrthoDB" id="9772960at2"/>
<dbReference type="SUPFAM" id="SSF53790">
    <property type="entry name" value="Tetrapyrrole methylase"/>
    <property type="match status" value="1"/>
</dbReference>
<evidence type="ECO:0000256" key="1">
    <source>
        <dbReference type="ARBA" id="ARBA00004953"/>
    </source>
</evidence>
<dbReference type="InterPro" id="IPR006363">
    <property type="entry name" value="Cbl_synth_CobJ/CibH_dom"/>
</dbReference>
<dbReference type="Gene3D" id="3.30.950.10">
    <property type="entry name" value="Methyltransferase, Cobalt-precorrin-4 Transmethylase, Domain 2"/>
    <property type="match status" value="1"/>
</dbReference>
<keyword evidence="5" id="KW-0949">S-adenosyl-L-methionine</keyword>
<evidence type="ECO:0000313" key="7">
    <source>
        <dbReference type="EMBL" id="PRR85105.1"/>
    </source>
</evidence>
<keyword evidence="2" id="KW-0169">Cobalamin biosynthesis</keyword>
<keyword evidence="8" id="KW-1185">Reference proteome</keyword>
<evidence type="ECO:0000256" key="2">
    <source>
        <dbReference type="ARBA" id="ARBA00022573"/>
    </source>
</evidence>
<accession>A0A2T0BMK3</accession>
<dbReference type="InterPro" id="IPR014776">
    <property type="entry name" value="4pyrrole_Mease_sub2"/>
</dbReference>
<proteinExistence type="predicted"/>